<proteinExistence type="predicted"/>
<feature type="region of interest" description="Disordered" evidence="1">
    <location>
        <begin position="281"/>
        <end position="302"/>
    </location>
</feature>
<dbReference type="EMBL" id="CAXAMN010027650">
    <property type="protein sequence ID" value="CAK9112011.1"/>
    <property type="molecule type" value="Genomic_DNA"/>
</dbReference>
<gene>
    <name evidence="3" type="ORF">CCMP2556_LOCUS51947</name>
</gene>
<name>A0ABP0SI19_9DINO</name>
<evidence type="ECO:0000313" key="3">
    <source>
        <dbReference type="EMBL" id="CAK9112011.1"/>
    </source>
</evidence>
<protein>
    <submittedName>
        <fullName evidence="3">Uncharacterized protein</fullName>
    </submittedName>
</protein>
<evidence type="ECO:0000313" key="4">
    <source>
        <dbReference type="Proteomes" id="UP001642484"/>
    </source>
</evidence>
<feature type="non-terminal residue" evidence="3">
    <location>
        <position position="302"/>
    </location>
</feature>
<organism evidence="3 4">
    <name type="scientific">Durusdinium trenchii</name>
    <dbReference type="NCBI Taxonomy" id="1381693"/>
    <lineage>
        <taxon>Eukaryota</taxon>
        <taxon>Sar</taxon>
        <taxon>Alveolata</taxon>
        <taxon>Dinophyceae</taxon>
        <taxon>Suessiales</taxon>
        <taxon>Symbiodiniaceae</taxon>
        <taxon>Durusdinium</taxon>
    </lineage>
</organism>
<comment type="caution">
    <text evidence="3">The sequence shown here is derived from an EMBL/GenBank/DDBJ whole genome shotgun (WGS) entry which is preliminary data.</text>
</comment>
<accession>A0ABP0SI19</accession>
<evidence type="ECO:0000256" key="1">
    <source>
        <dbReference type="SAM" id="MobiDB-lite"/>
    </source>
</evidence>
<dbReference type="Proteomes" id="UP001642484">
    <property type="component" value="Unassembled WGS sequence"/>
</dbReference>
<sequence length="302" mass="32233">LDWLDRLTSLPFCCFTSSRNMTAMRAVGILLLLLRAGAETGETGETDGCAMTQLRGAVESNEAGSEIQTESCFHPCTRKEAEKFCRRNHNLMSNCNGCMVKCGATTGGLSSFSSGGGSSSTSGSITITGGGSSGTMCNDLGKLPTYCKANPGKSYQQGQCSFKCSAAGVATNIKNGGISIGSLGLNQEAAESKGAFAEVAGSQGSFADAATRPKKKKAKSLKKNRLSNPCDDLSKLGEWEKGVYYKNHVFWGGRPLKDTKRMEFPGLVRCDPLLLRPMERRDPFPSMQLRNGPNSFCKRNPG</sequence>
<feature type="chain" id="PRO_5046026222" evidence="2">
    <location>
        <begin position="39"/>
        <end position="302"/>
    </location>
</feature>
<feature type="non-terminal residue" evidence="3">
    <location>
        <position position="1"/>
    </location>
</feature>
<evidence type="ECO:0000256" key="2">
    <source>
        <dbReference type="SAM" id="SignalP"/>
    </source>
</evidence>
<keyword evidence="4" id="KW-1185">Reference proteome</keyword>
<feature type="signal peptide" evidence="2">
    <location>
        <begin position="1"/>
        <end position="38"/>
    </location>
</feature>
<reference evidence="3 4" key="1">
    <citation type="submission" date="2024-02" db="EMBL/GenBank/DDBJ databases">
        <authorList>
            <person name="Chen Y."/>
            <person name="Shah S."/>
            <person name="Dougan E. K."/>
            <person name="Thang M."/>
            <person name="Chan C."/>
        </authorList>
    </citation>
    <scope>NUCLEOTIDE SEQUENCE [LARGE SCALE GENOMIC DNA]</scope>
</reference>
<keyword evidence="2" id="KW-0732">Signal</keyword>